<accession>A0A1Y5ICQ7</accession>
<name>A0A1Y5ICQ7_OSTTA</name>
<dbReference type="Proteomes" id="UP000195557">
    <property type="component" value="Unassembled WGS sequence"/>
</dbReference>
<organism evidence="2">
    <name type="scientific">Ostreococcus tauri</name>
    <name type="common">Marine green alga</name>
    <dbReference type="NCBI Taxonomy" id="70448"/>
    <lineage>
        <taxon>Eukaryota</taxon>
        <taxon>Viridiplantae</taxon>
        <taxon>Chlorophyta</taxon>
        <taxon>Mamiellophyceae</taxon>
        <taxon>Mamiellales</taxon>
        <taxon>Bathycoccaceae</taxon>
        <taxon>Ostreococcus</taxon>
    </lineage>
</organism>
<dbReference type="AlphaFoldDB" id="A0A1Y5ICQ7"/>
<proteinExistence type="predicted"/>
<protein>
    <submittedName>
        <fullName evidence="2">Uncharacterized protein</fullName>
    </submittedName>
</protein>
<feature type="compositionally biased region" description="Polar residues" evidence="1">
    <location>
        <begin position="36"/>
        <end position="63"/>
    </location>
</feature>
<sequence>MAPLSYPQHRRVSNPPNRTVLWSSPRAGAKPESDPTDSYPTGQRTTPSPGSSYQSPWSTSRTTLGKRPPSDIQTRAGRGFPSRYPSLIPCTPLILKASALGAAIPAALANEAIASPPTFAKPTSSSLGSFPRISTNPSFAASAVDATDIPRAPSNALFPPPSPIARALARRRDRAQITRARALAPSTPVQRARSPARDHPAPVARDRVAVGVAPSSARAEVFARARPGHPSIDDGVDAARVHRRIHTRIRDRHTSRRTRPCVCPYVTPPRRARARGSGRGNIPHHARVGEQCADVPVDRARGTFSSPRARGRFSVFRVFPPHFHESALVDAPRGHAPTRARKKATFGPPVAVARDVGILRR</sequence>
<gene>
    <name evidence="2" type="ORF">BE221DRAFT_166287</name>
</gene>
<feature type="region of interest" description="Disordered" evidence="1">
    <location>
        <begin position="1"/>
        <end position="81"/>
    </location>
</feature>
<dbReference type="EMBL" id="KZ155778">
    <property type="protein sequence ID" value="OUS47296.1"/>
    <property type="molecule type" value="Genomic_DNA"/>
</dbReference>
<evidence type="ECO:0000256" key="1">
    <source>
        <dbReference type="SAM" id="MobiDB-lite"/>
    </source>
</evidence>
<reference evidence="2" key="1">
    <citation type="submission" date="2017-04" db="EMBL/GenBank/DDBJ databases">
        <title>Population genomics of picophytoplankton unveils novel chromosome hypervariability.</title>
        <authorList>
            <consortium name="DOE Joint Genome Institute"/>
            <person name="Blanc-Mathieu R."/>
            <person name="Krasovec M."/>
            <person name="Hebrard M."/>
            <person name="Yau S."/>
            <person name="Desgranges E."/>
            <person name="Martin J."/>
            <person name="Schackwitz W."/>
            <person name="Kuo A."/>
            <person name="Salin G."/>
            <person name="Donnadieu C."/>
            <person name="Desdevises Y."/>
            <person name="Sanchez-Ferandin S."/>
            <person name="Moreau H."/>
            <person name="Rivals E."/>
            <person name="Grigoriev I.V."/>
            <person name="Grimsley N."/>
            <person name="Eyre-Walker A."/>
            <person name="Piganeau G."/>
        </authorList>
    </citation>
    <scope>NUCLEOTIDE SEQUENCE [LARGE SCALE GENOMIC DNA]</scope>
    <source>
        <strain evidence="2">RCC 1115</strain>
    </source>
</reference>
<feature type="region of interest" description="Disordered" evidence="1">
    <location>
        <begin position="183"/>
        <end position="202"/>
    </location>
</feature>
<evidence type="ECO:0000313" key="2">
    <source>
        <dbReference type="EMBL" id="OUS47296.1"/>
    </source>
</evidence>